<dbReference type="Pfam" id="PF07707">
    <property type="entry name" value="BACK"/>
    <property type="match status" value="1"/>
</dbReference>
<organism evidence="2 3">
    <name type="scientific">Dinothrombium tinctorium</name>
    <dbReference type="NCBI Taxonomy" id="1965070"/>
    <lineage>
        <taxon>Eukaryota</taxon>
        <taxon>Metazoa</taxon>
        <taxon>Ecdysozoa</taxon>
        <taxon>Arthropoda</taxon>
        <taxon>Chelicerata</taxon>
        <taxon>Arachnida</taxon>
        <taxon>Acari</taxon>
        <taxon>Acariformes</taxon>
        <taxon>Trombidiformes</taxon>
        <taxon>Prostigmata</taxon>
        <taxon>Anystina</taxon>
        <taxon>Parasitengona</taxon>
        <taxon>Trombidioidea</taxon>
        <taxon>Trombidiidae</taxon>
        <taxon>Dinothrombium</taxon>
    </lineage>
</organism>
<dbReference type="AlphaFoldDB" id="A0A443QI74"/>
<evidence type="ECO:0000313" key="2">
    <source>
        <dbReference type="EMBL" id="RWS02730.1"/>
    </source>
</evidence>
<dbReference type="PANTHER" id="PTHR46306:SF1">
    <property type="entry name" value="BTB_POZ DOMAIN-CONTAINING PROTEIN 9"/>
    <property type="match status" value="1"/>
</dbReference>
<evidence type="ECO:0000259" key="1">
    <source>
        <dbReference type="PROSITE" id="PS50097"/>
    </source>
</evidence>
<dbReference type="InterPro" id="IPR000210">
    <property type="entry name" value="BTB/POZ_dom"/>
</dbReference>
<keyword evidence="3" id="KW-1185">Reference proteome</keyword>
<dbReference type="Proteomes" id="UP000285301">
    <property type="component" value="Unassembled WGS sequence"/>
</dbReference>
<sequence length="305" mass="36164">MDFRELNLKIKNGCENLFNSPEMSDVTLEFGSPEQRVFAHKVVLAANSEYFKAMFYGDWKESDAKLVKLEDIPAKLFMLLLKACYCVEFKLDRLSYAEFLQFCELATKFGVREVEDALKKVIKKRLCIANVYQFYAASVATNLHRFQAQFEEFFEKNINEILKNEATFKTLPKEWALKILQNDDLTVKEIDVFKAARQWVQHNQLNEEEAKEIMKCIRLEFIDWQDAVKYIRPTKVFTDMEILDALTMRSNHRLNSVYRRCKESREPEARRVRRYRGFEGDDFDIHMEVWGHDIEESLDAMDPWP</sequence>
<dbReference type="InterPro" id="IPR052407">
    <property type="entry name" value="BTB_POZ_domain_cont_9"/>
</dbReference>
<dbReference type="OrthoDB" id="45365at2759"/>
<reference evidence="2 3" key="1">
    <citation type="journal article" date="2018" name="Gigascience">
        <title>Genomes of trombidid mites reveal novel predicted allergens and laterally-transferred genes associated with secondary metabolism.</title>
        <authorList>
            <person name="Dong X."/>
            <person name="Chaisiri K."/>
            <person name="Xia D."/>
            <person name="Armstrong S.D."/>
            <person name="Fang Y."/>
            <person name="Donnelly M.J."/>
            <person name="Kadowaki T."/>
            <person name="McGarry J.W."/>
            <person name="Darby A.C."/>
            <person name="Makepeace B.L."/>
        </authorList>
    </citation>
    <scope>NUCLEOTIDE SEQUENCE [LARGE SCALE GENOMIC DNA]</scope>
    <source>
        <strain evidence="2">UoL-WK</strain>
    </source>
</reference>
<dbReference type="Pfam" id="PF00651">
    <property type="entry name" value="BTB"/>
    <property type="match status" value="1"/>
</dbReference>
<protein>
    <submittedName>
        <fullName evidence="2">BTB/POZ domain-containing protein 9-like protein</fullName>
    </submittedName>
</protein>
<dbReference type="EMBL" id="NCKU01007310">
    <property type="protein sequence ID" value="RWS02730.1"/>
    <property type="molecule type" value="Genomic_DNA"/>
</dbReference>
<comment type="caution">
    <text evidence="2">The sequence shown here is derived from an EMBL/GenBank/DDBJ whole genome shotgun (WGS) entry which is preliminary data.</text>
</comment>
<proteinExistence type="predicted"/>
<dbReference type="GO" id="GO:0005737">
    <property type="term" value="C:cytoplasm"/>
    <property type="evidence" value="ECO:0007669"/>
    <property type="project" value="TreeGrafter"/>
</dbReference>
<dbReference type="Gene3D" id="1.25.40.420">
    <property type="match status" value="1"/>
</dbReference>
<accession>A0A443QI74</accession>
<dbReference type="SMART" id="SM00875">
    <property type="entry name" value="BACK"/>
    <property type="match status" value="1"/>
</dbReference>
<evidence type="ECO:0000313" key="3">
    <source>
        <dbReference type="Proteomes" id="UP000285301"/>
    </source>
</evidence>
<dbReference type="SMART" id="SM00225">
    <property type="entry name" value="BTB"/>
    <property type="match status" value="1"/>
</dbReference>
<dbReference type="PROSITE" id="PS50097">
    <property type="entry name" value="BTB"/>
    <property type="match status" value="1"/>
</dbReference>
<dbReference type="InterPro" id="IPR011705">
    <property type="entry name" value="BACK"/>
</dbReference>
<feature type="domain" description="BTB" evidence="1">
    <location>
        <begin position="24"/>
        <end position="93"/>
    </location>
</feature>
<dbReference type="STRING" id="1965070.A0A443QI74"/>
<dbReference type="PANTHER" id="PTHR46306">
    <property type="entry name" value="BTB/POZ DOMAIN-CONTAINING PROTEIN 9"/>
    <property type="match status" value="1"/>
</dbReference>
<name>A0A443QI74_9ACAR</name>
<gene>
    <name evidence="2" type="ORF">B4U79_10820</name>
</gene>
<dbReference type="Gene3D" id="3.30.710.10">
    <property type="entry name" value="Potassium Channel Kv1.1, Chain A"/>
    <property type="match status" value="1"/>
</dbReference>
<dbReference type="SUPFAM" id="SSF54695">
    <property type="entry name" value="POZ domain"/>
    <property type="match status" value="1"/>
</dbReference>
<dbReference type="InterPro" id="IPR011333">
    <property type="entry name" value="SKP1/BTB/POZ_sf"/>
</dbReference>